<dbReference type="GO" id="GO:0015833">
    <property type="term" value="P:peptide transport"/>
    <property type="evidence" value="ECO:0007669"/>
    <property type="project" value="TreeGrafter"/>
</dbReference>
<evidence type="ECO:0000313" key="3">
    <source>
        <dbReference type="EMBL" id="BCJ37659.1"/>
    </source>
</evidence>
<dbReference type="PANTHER" id="PTHR30290:SF83">
    <property type="entry name" value="ABC TRANSPORTER SUBSTRATE-BINDING PROTEIN"/>
    <property type="match status" value="1"/>
</dbReference>
<evidence type="ECO:0000256" key="1">
    <source>
        <dbReference type="SAM" id="MobiDB-lite"/>
    </source>
</evidence>
<dbReference type="GO" id="GO:1904680">
    <property type="term" value="F:peptide transmembrane transporter activity"/>
    <property type="evidence" value="ECO:0007669"/>
    <property type="project" value="TreeGrafter"/>
</dbReference>
<feature type="region of interest" description="Disordered" evidence="1">
    <location>
        <begin position="231"/>
        <end position="250"/>
    </location>
</feature>
<keyword evidence="4" id="KW-1185">Reference proteome</keyword>
<proteinExistence type="predicted"/>
<dbReference type="EMBL" id="AP023355">
    <property type="protein sequence ID" value="BCJ37659.1"/>
    <property type="molecule type" value="Genomic_DNA"/>
</dbReference>
<feature type="region of interest" description="Disordered" evidence="1">
    <location>
        <begin position="25"/>
        <end position="50"/>
    </location>
</feature>
<feature type="domain" description="Solute-binding protein family 5" evidence="2">
    <location>
        <begin position="100"/>
        <end position="248"/>
    </location>
</feature>
<dbReference type="PROSITE" id="PS51257">
    <property type="entry name" value="PROKAR_LIPOPROTEIN"/>
    <property type="match status" value="1"/>
</dbReference>
<dbReference type="SUPFAM" id="SSF53850">
    <property type="entry name" value="Periplasmic binding protein-like II"/>
    <property type="match status" value="1"/>
</dbReference>
<dbReference type="Pfam" id="PF00496">
    <property type="entry name" value="SBP_bac_5"/>
    <property type="match status" value="1"/>
</dbReference>
<evidence type="ECO:0000259" key="2">
    <source>
        <dbReference type="Pfam" id="PF00496"/>
    </source>
</evidence>
<reference evidence="3 4" key="1">
    <citation type="submission" date="2020-08" db="EMBL/GenBank/DDBJ databases">
        <title>Whole genome shotgun sequence of Actinocatenispora thailandica NBRC 105041.</title>
        <authorList>
            <person name="Komaki H."/>
            <person name="Tamura T."/>
        </authorList>
    </citation>
    <scope>NUCLEOTIDE SEQUENCE [LARGE SCALE GENOMIC DNA]</scope>
    <source>
        <strain evidence="3 4">NBRC 105041</strain>
    </source>
</reference>
<accession>A0A7R7DTQ3</accession>
<evidence type="ECO:0000313" key="4">
    <source>
        <dbReference type="Proteomes" id="UP000611640"/>
    </source>
</evidence>
<dbReference type="InterPro" id="IPR000914">
    <property type="entry name" value="SBP_5_dom"/>
</dbReference>
<dbReference type="InterPro" id="IPR039424">
    <property type="entry name" value="SBP_5"/>
</dbReference>
<sequence>MTAHRVLRWAAAGIAVLVAATGCTGGGRRAEPARSAGSGPAEPVPGAKRGGTLTILQQDDFDHLDPQRQYVTHANAVDQLMVRTLTMLKNDPRTGRQLLVGDLATDAGTDVHHDGRTWRYTLRDGLRYADGSAVTAADVAYGVARSFTPQLADGPHYIQQWLTGAVDYRSHYRGPYHGGGRIPPGVTVSGRTITFHLAAPHPDFGYAASLGTTAPIPAGTDPGLAHADRYDTAPPATGPYRVSKYQRGCG</sequence>
<organism evidence="3 4">
    <name type="scientific">Actinocatenispora thailandica</name>
    <dbReference type="NCBI Taxonomy" id="227318"/>
    <lineage>
        <taxon>Bacteria</taxon>
        <taxon>Bacillati</taxon>
        <taxon>Actinomycetota</taxon>
        <taxon>Actinomycetes</taxon>
        <taxon>Micromonosporales</taxon>
        <taxon>Micromonosporaceae</taxon>
        <taxon>Actinocatenispora</taxon>
    </lineage>
</organism>
<gene>
    <name evidence="3" type="ORF">Athai_51620</name>
</gene>
<dbReference type="AlphaFoldDB" id="A0A7R7DTQ3"/>
<protein>
    <recommendedName>
        <fullName evidence="2">Solute-binding protein family 5 domain-containing protein</fullName>
    </recommendedName>
</protein>
<name>A0A7R7DTQ3_9ACTN</name>
<dbReference type="Gene3D" id="3.40.190.10">
    <property type="entry name" value="Periplasmic binding protein-like II"/>
    <property type="match status" value="1"/>
</dbReference>
<dbReference type="Proteomes" id="UP000611640">
    <property type="component" value="Chromosome"/>
</dbReference>
<dbReference type="PANTHER" id="PTHR30290">
    <property type="entry name" value="PERIPLASMIC BINDING COMPONENT OF ABC TRANSPORTER"/>
    <property type="match status" value="1"/>
</dbReference>
<dbReference type="KEGG" id="atl:Athai_51620"/>